<protein>
    <submittedName>
        <fullName evidence="1">Putative DNA-binding protein (MmcQ/YjbR family)</fullName>
    </submittedName>
</protein>
<evidence type="ECO:0000313" key="1">
    <source>
        <dbReference type="EMBL" id="MBB5017690.1"/>
    </source>
</evidence>
<proteinExistence type="predicted"/>
<reference evidence="1 2" key="1">
    <citation type="submission" date="2020-08" db="EMBL/GenBank/DDBJ databases">
        <title>Genomic Encyclopedia of Type Strains, Phase IV (KMG-IV): sequencing the most valuable type-strain genomes for metagenomic binning, comparative biology and taxonomic classification.</title>
        <authorList>
            <person name="Goeker M."/>
        </authorList>
    </citation>
    <scope>NUCLEOTIDE SEQUENCE [LARGE SCALE GENOMIC DNA]</scope>
    <source>
        <strain evidence="1 2">DSM 27165</strain>
    </source>
</reference>
<dbReference type="PANTHER" id="PTHR35145:SF1">
    <property type="entry name" value="CYTOPLASMIC PROTEIN"/>
    <property type="match status" value="1"/>
</dbReference>
<dbReference type="Gene3D" id="3.90.1150.30">
    <property type="match status" value="1"/>
</dbReference>
<dbReference type="InterPro" id="IPR038056">
    <property type="entry name" value="YjbR-like_sf"/>
</dbReference>
<dbReference type="EMBL" id="JACHHY010000004">
    <property type="protein sequence ID" value="MBB5017690.1"/>
    <property type="molecule type" value="Genomic_DNA"/>
</dbReference>
<dbReference type="RefSeq" id="WP_184035869.1">
    <property type="nucleotide sequence ID" value="NZ_JACHHY010000004.1"/>
</dbReference>
<organism evidence="1 2">
    <name type="scientific">Chitinivorax tropicus</name>
    <dbReference type="NCBI Taxonomy" id="714531"/>
    <lineage>
        <taxon>Bacteria</taxon>
        <taxon>Pseudomonadati</taxon>
        <taxon>Pseudomonadota</taxon>
        <taxon>Betaproteobacteria</taxon>
        <taxon>Chitinivorax</taxon>
    </lineage>
</organism>
<dbReference type="SUPFAM" id="SSF142906">
    <property type="entry name" value="YjbR-like"/>
    <property type="match status" value="1"/>
</dbReference>
<dbReference type="AlphaFoldDB" id="A0A840MH21"/>
<name>A0A840MH21_9PROT</name>
<dbReference type="InterPro" id="IPR058532">
    <property type="entry name" value="YjbR/MT2646/Rv2570-like"/>
</dbReference>
<keyword evidence="2" id="KW-1185">Reference proteome</keyword>
<accession>A0A840MH21</accession>
<dbReference type="PANTHER" id="PTHR35145">
    <property type="entry name" value="CYTOPLASMIC PROTEIN-RELATED"/>
    <property type="match status" value="1"/>
</dbReference>
<sequence length="122" mass="13646">MNFADMQSLCQTLPGSERDVKWGDAECHCVAGKMYAIFGLEHTPPRRLSIKVDAERFLELTDQPGIEPAPYLARYHWVMLTTDCPLPGDAIATLIRESHRLIVAKLPAKQRRLLTQAVSEGA</sequence>
<dbReference type="Pfam" id="PF04237">
    <property type="entry name" value="YjbR"/>
    <property type="match status" value="1"/>
</dbReference>
<dbReference type="InterPro" id="IPR007351">
    <property type="entry name" value="YjbR"/>
</dbReference>
<comment type="caution">
    <text evidence="1">The sequence shown here is derived from an EMBL/GenBank/DDBJ whole genome shotgun (WGS) entry which is preliminary data.</text>
</comment>
<keyword evidence="1" id="KW-0238">DNA-binding</keyword>
<evidence type="ECO:0000313" key="2">
    <source>
        <dbReference type="Proteomes" id="UP000575898"/>
    </source>
</evidence>
<gene>
    <name evidence="1" type="ORF">HNQ59_000959</name>
</gene>
<dbReference type="GO" id="GO:0003677">
    <property type="term" value="F:DNA binding"/>
    <property type="evidence" value="ECO:0007669"/>
    <property type="project" value="UniProtKB-KW"/>
</dbReference>
<dbReference type="Proteomes" id="UP000575898">
    <property type="component" value="Unassembled WGS sequence"/>
</dbReference>